<keyword evidence="4" id="KW-1185">Reference proteome</keyword>
<feature type="region of interest" description="Disordered" evidence="2">
    <location>
        <begin position="246"/>
        <end position="271"/>
    </location>
</feature>
<gene>
    <name evidence="3" type="ORF">PG999_010755</name>
</gene>
<protein>
    <submittedName>
        <fullName evidence="3">Uncharacterized protein</fullName>
    </submittedName>
</protein>
<feature type="coiled-coil region" evidence="1">
    <location>
        <begin position="464"/>
        <end position="491"/>
    </location>
</feature>
<evidence type="ECO:0000313" key="4">
    <source>
        <dbReference type="Proteomes" id="UP001392437"/>
    </source>
</evidence>
<dbReference type="AlphaFoldDB" id="A0AAW0QDG2"/>
<organism evidence="3 4">
    <name type="scientific">Apiospora kogelbergensis</name>
    <dbReference type="NCBI Taxonomy" id="1337665"/>
    <lineage>
        <taxon>Eukaryota</taxon>
        <taxon>Fungi</taxon>
        <taxon>Dikarya</taxon>
        <taxon>Ascomycota</taxon>
        <taxon>Pezizomycotina</taxon>
        <taxon>Sordariomycetes</taxon>
        <taxon>Xylariomycetidae</taxon>
        <taxon>Amphisphaeriales</taxon>
        <taxon>Apiosporaceae</taxon>
        <taxon>Apiospora</taxon>
    </lineage>
</organism>
<evidence type="ECO:0000313" key="3">
    <source>
        <dbReference type="EMBL" id="KAK8100381.1"/>
    </source>
</evidence>
<dbReference type="EMBL" id="JAQQWP010000009">
    <property type="protein sequence ID" value="KAK8100381.1"/>
    <property type="molecule type" value="Genomic_DNA"/>
</dbReference>
<comment type="caution">
    <text evidence="3">The sequence shown here is derived from an EMBL/GenBank/DDBJ whole genome shotgun (WGS) entry which is preliminary data.</text>
</comment>
<sequence>MAEPVRDTKNGGNKSPLANAALELAAITIHGLDITATEPTLAQRKAFEVIALALNSSHAANGPAVEPVGATATLGHWNPEQDPTIVFRENLDDFFALTNDLIETYKQKIKDQRATINHMDPQNITRSELEKQRTADELHDAMDQYWGSRWRNHDTPAKDAQNQATVTEDEVDGPAKQMEFHPEGSDCSTCNLNVACCSHYKDSIARLCHCSWDCEQGFGCRSDSRQVQCICWADCGIVSGRAHHSQEQYEQDQHRDNDSEKASSLDSRLEGSWDSTAELELELEPEPPQDHDNHSDSGGRETPYSVADSRTENQVASEHNDGADSHVSKTNGWNEAGKASDLDVPLDLNLEWVTYNQMPRLFSSDWVGEDDLPLMFSKFSRNYEVEYERNDWMGFTFVNSGPWRGLIVDGEHRGKYVVGRRPPTNKESEEYRLHKATPLRSPDAVDELFDEQENLGHESDARVAAAHAETLAAKEAEIQALTDELKKARAVVASIAAVAAGGSAESLINQGYETSTSMHTPSSSQQFDLCSFDELLTRSNKDQQGDEVDEPAVVKHEEWRPVSPPSFSW</sequence>
<feature type="compositionally biased region" description="Basic and acidic residues" evidence="2">
    <location>
        <begin position="288"/>
        <end position="299"/>
    </location>
</feature>
<name>A0AAW0QDG2_9PEZI</name>
<feature type="compositionally biased region" description="Basic and acidic residues" evidence="2">
    <location>
        <begin position="318"/>
        <end position="327"/>
    </location>
</feature>
<dbReference type="Proteomes" id="UP001392437">
    <property type="component" value="Unassembled WGS sequence"/>
</dbReference>
<evidence type="ECO:0000256" key="2">
    <source>
        <dbReference type="SAM" id="MobiDB-lite"/>
    </source>
</evidence>
<keyword evidence="1" id="KW-0175">Coiled coil</keyword>
<proteinExistence type="predicted"/>
<evidence type="ECO:0000256" key="1">
    <source>
        <dbReference type="SAM" id="Coils"/>
    </source>
</evidence>
<feature type="region of interest" description="Disordered" evidence="2">
    <location>
        <begin position="284"/>
        <end position="339"/>
    </location>
</feature>
<feature type="region of interest" description="Disordered" evidence="2">
    <location>
        <begin position="539"/>
        <end position="569"/>
    </location>
</feature>
<reference evidence="3 4" key="1">
    <citation type="submission" date="2023-01" db="EMBL/GenBank/DDBJ databases">
        <title>Analysis of 21 Apiospora genomes using comparative genomics revels a genus with tremendous synthesis potential of carbohydrate active enzymes and secondary metabolites.</title>
        <authorList>
            <person name="Sorensen T."/>
        </authorList>
    </citation>
    <scope>NUCLEOTIDE SEQUENCE [LARGE SCALE GENOMIC DNA]</scope>
    <source>
        <strain evidence="3 4">CBS 117206</strain>
    </source>
</reference>
<accession>A0AAW0QDG2</accession>